<keyword evidence="8" id="KW-0808">Transferase</keyword>
<dbReference type="GO" id="GO:0009190">
    <property type="term" value="P:cyclic nucleotide biosynthetic process"/>
    <property type="evidence" value="ECO:0007669"/>
    <property type="project" value="InterPro"/>
</dbReference>
<feature type="transmembrane region" description="Helical" evidence="18">
    <location>
        <begin position="202"/>
        <end position="222"/>
    </location>
</feature>
<evidence type="ECO:0000256" key="12">
    <source>
        <dbReference type="ARBA" id="ARBA00022840"/>
    </source>
</evidence>
<keyword evidence="6" id="KW-1003">Cell membrane</keyword>
<evidence type="ECO:0000256" key="1">
    <source>
        <dbReference type="ARBA" id="ARBA00000085"/>
    </source>
</evidence>
<proteinExistence type="inferred from homology"/>
<dbReference type="PROSITE" id="PS50125">
    <property type="entry name" value="GUANYLATE_CYCLASE_2"/>
    <property type="match status" value="1"/>
</dbReference>
<comment type="subcellular location">
    <subcellularLocation>
        <location evidence="3">Cell membrane</location>
    </subcellularLocation>
    <subcellularLocation>
        <location evidence="2">Membrane</location>
        <topology evidence="2">Multi-pass membrane protein</topology>
    </subcellularLocation>
</comment>
<dbReference type="GO" id="GO:0000155">
    <property type="term" value="F:phosphorelay sensor kinase activity"/>
    <property type="evidence" value="ECO:0007669"/>
    <property type="project" value="InterPro"/>
</dbReference>
<dbReference type="SUPFAM" id="SSF52172">
    <property type="entry name" value="CheY-like"/>
    <property type="match status" value="1"/>
</dbReference>
<keyword evidence="24" id="KW-1185">Reference proteome</keyword>
<feature type="domain" description="Guanylate cyclase" evidence="22">
    <location>
        <begin position="807"/>
        <end position="940"/>
    </location>
</feature>
<dbReference type="InterPro" id="IPR001660">
    <property type="entry name" value="SAM"/>
</dbReference>
<dbReference type="Pfam" id="PF01036">
    <property type="entry name" value="Bac_rhodopsin"/>
    <property type="match status" value="1"/>
</dbReference>
<feature type="modified residue" description="4-aspartylphosphate" evidence="16">
    <location>
        <position position="683"/>
    </location>
</feature>
<feature type="transmembrane region" description="Helical" evidence="18">
    <location>
        <begin position="267"/>
        <end position="286"/>
    </location>
</feature>
<evidence type="ECO:0000256" key="9">
    <source>
        <dbReference type="ARBA" id="ARBA00022692"/>
    </source>
</evidence>
<dbReference type="InterPro" id="IPR029787">
    <property type="entry name" value="Nucleotide_cyclase"/>
</dbReference>
<dbReference type="InterPro" id="IPR001789">
    <property type="entry name" value="Sig_transdc_resp-reg_receiver"/>
</dbReference>
<dbReference type="InterPro" id="IPR011006">
    <property type="entry name" value="CheY-like_superfamily"/>
</dbReference>
<dbReference type="PANTHER" id="PTHR43047">
    <property type="entry name" value="TWO-COMPONENT HISTIDINE PROTEIN KINASE"/>
    <property type="match status" value="1"/>
</dbReference>
<organism evidence="23 24">
    <name type="scientific">[Myrmecia] bisecta</name>
    <dbReference type="NCBI Taxonomy" id="41462"/>
    <lineage>
        <taxon>Eukaryota</taxon>
        <taxon>Viridiplantae</taxon>
        <taxon>Chlorophyta</taxon>
        <taxon>core chlorophytes</taxon>
        <taxon>Trebouxiophyceae</taxon>
        <taxon>Trebouxiales</taxon>
        <taxon>Trebouxiaceae</taxon>
        <taxon>Myrmecia</taxon>
    </lineage>
</organism>
<dbReference type="GO" id="GO:0005886">
    <property type="term" value="C:plasma membrane"/>
    <property type="evidence" value="ECO:0007669"/>
    <property type="project" value="UniProtKB-SubCell"/>
</dbReference>
<evidence type="ECO:0000256" key="17">
    <source>
        <dbReference type="SAM" id="Coils"/>
    </source>
</evidence>
<feature type="transmembrane region" description="Helical" evidence="18">
    <location>
        <begin position="106"/>
        <end position="129"/>
    </location>
</feature>
<name>A0AAW1QEA5_9CHLO</name>
<dbReference type="CDD" id="cd09487">
    <property type="entry name" value="SAM_superfamily"/>
    <property type="match status" value="1"/>
</dbReference>
<evidence type="ECO:0000256" key="13">
    <source>
        <dbReference type="ARBA" id="ARBA00022989"/>
    </source>
</evidence>
<dbReference type="InterPro" id="IPR001054">
    <property type="entry name" value="A/G_cyclase"/>
</dbReference>
<dbReference type="CDD" id="cd00082">
    <property type="entry name" value="HisKA"/>
    <property type="match status" value="1"/>
</dbReference>
<keyword evidence="11" id="KW-0418">Kinase</keyword>
<dbReference type="Gene3D" id="1.10.287.130">
    <property type="match status" value="1"/>
</dbReference>
<dbReference type="InterPro" id="IPR003594">
    <property type="entry name" value="HATPase_dom"/>
</dbReference>
<evidence type="ECO:0000259" key="19">
    <source>
        <dbReference type="PROSITE" id="PS50105"/>
    </source>
</evidence>
<evidence type="ECO:0000256" key="4">
    <source>
        <dbReference type="ARBA" id="ARBA00008130"/>
    </source>
</evidence>
<dbReference type="SUPFAM" id="SSF47769">
    <property type="entry name" value="SAM/Pointed domain"/>
    <property type="match status" value="1"/>
</dbReference>
<keyword evidence="10" id="KW-0547">Nucleotide-binding</keyword>
<evidence type="ECO:0000313" key="24">
    <source>
        <dbReference type="Proteomes" id="UP001489004"/>
    </source>
</evidence>
<feature type="transmembrane region" description="Helical" evidence="18">
    <location>
        <begin position="141"/>
        <end position="165"/>
    </location>
</feature>
<dbReference type="Pfam" id="PF00536">
    <property type="entry name" value="SAM_1"/>
    <property type="match status" value="1"/>
</dbReference>
<dbReference type="SUPFAM" id="SSF81321">
    <property type="entry name" value="Family A G protein-coupled receptor-like"/>
    <property type="match status" value="1"/>
</dbReference>
<dbReference type="InterPro" id="IPR003661">
    <property type="entry name" value="HisK_dim/P_dom"/>
</dbReference>
<dbReference type="PRINTS" id="PR00344">
    <property type="entry name" value="BCTRLSENSOR"/>
</dbReference>
<feature type="transmembrane region" description="Helical" evidence="18">
    <location>
        <begin position="67"/>
        <end position="86"/>
    </location>
</feature>
<keyword evidence="13 18" id="KW-1133">Transmembrane helix</keyword>
<evidence type="ECO:0000256" key="11">
    <source>
        <dbReference type="ARBA" id="ARBA00022777"/>
    </source>
</evidence>
<accession>A0AAW1QEA5</accession>
<gene>
    <name evidence="23" type="ORF">WJX72_001989</name>
</gene>
<dbReference type="SMART" id="SM00388">
    <property type="entry name" value="HisKA"/>
    <property type="match status" value="1"/>
</dbReference>
<dbReference type="InterPro" id="IPR013761">
    <property type="entry name" value="SAM/pointed_sf"/>
</dbReference>
<evidence type="ECO:0000256" key="18">
    <source>
        <dbReference type="SAM" id="Phobius"/>
    </source>
</evidence>
<reference evidence="23 24" key="1">
    <citation type="journal article" date="2024" name="Nat. Commun.">
        <title>Phylogenomics reveals the evolutionary origins of lichenization in chlorophyte algae.</title>
        <authorList>
            <person name="Puginier C."/>
            <person name="Libourel C."/>
            <person name="Otte J."/>
            <person name="Skaloud P."/>
            <person name="Haon M."/>
            <person name="Grisel S."/>
            <person name="Petersen M."/>
            <person name="Berrin J.G."/>
            <person name="Delaux P.M."/>
            <person name="Dal Grande F."/>
            <person name="Keller J."/>
        </authorList>
    </citation>
    <scope>NUCLEOTIDE SEQUENCE [LARGE SCALE GENOMIC DNA]</scope>
    <source>
        <strain evidence="23 24">SAG 2043</strain>
    </source>
</reference>
<dbReference type="EC" id="2.7.13.3" evidence="5"/>
<feature type="coiled-coil region" evidence="17">
    <location>
        <begin position="1027"/>
        <end position="1082"/>
    </location>
</feature>
<evidence type="ECO:0000256" key="15">
    <source>
        <dbReference type="ARBA" id="ARBA00023136"/>
    </source>
</evidence>
<dbReference type="Pfam" id="PF02518">
    <property type="entry name" value="HATPase_c"/>
    <property type="match status" value="1"/>
</dbReference>
<feature type="transmembrane region" description="Helical" evidence="18">
    <location>
        <begin position="228"/>
        <end position="246"/>
    </location>
</feature>
<dbReference type="SMART" id="SM00448">
    <property type="entry name" value="REC"/>
    <property type="match status" value="1"/>
</dbReference>
<evidence type="ECO:0000256" key="5">
    <source>
        <dbReference type="ARBA" id="ARBA00012438"/>
    </source>
</evidence>
<evidence type="ECO:0000256" key="16">
    <source>
        <dbReference type="PROSITE-ProRule" id="PRU00169"/>
    </source>
</evidence>
<protein>
    <recommendedName>
        <fullName evidence="5">histidine kinase</fullName>
        <ecNumber evidence="5">2.7.13.3</ecNumber>
    </recommendedName>
</protein>
<evidence type="ECO:0000256" key="10">
    <source>
        <dbReference type="ARBA" id="ARBA00022741"/>
    </source>
</evidence>
<keyword evidence="12" id="KW-0067">ATP-binding</keyword>
<dbReference type="SMART" id="SM00454">
    <property type="entry name" value="SAM"/>
    <property type="match status" value="1"/>
</dbReference>
<dbReference type="SUPFAM" id="SSF47384">
    <property type="entry name" value="Homodimeric domain of signal transducing histidine kinase"/>
    <property type="match status" value="1"/>
</dbReference>
<dbReference type="Gene3D" id="1.20.1070.10">
    <property type="entry name" value="Rhodopsin 7-helix transmembrane proteins"/>
    <property type="match status" value="1"/>
</dbReference>
<dbReference type="InterPro" id="IPR001425">
    <property type="entry name" value="Arc/bac/fun_rhodopsins"/>
</dbReference>
<keyword evidence="14" id="KW-0902">Two-component regulatory system</keyword>
<evidence type="ECO:0000259" key="22">
    <source>
        <dbReference type="PROSITE" id="PS50125"/>
    </source>
</evidence>
<keyword evidence="7 16" id="KW-0597">Phosphoprotein</keyword>
<keyword evidence="15 18" id="KW-0472">Membrane</keyword>
<comment type="caution">
    <text evidence="23">The sequence shown here is derived from an EMBL/GenBank/DDBJ whole genome shotgun (WGS) entry which is preliminary data.</text>
</comment>
<evidence type="ECO:0000256" key="8">
    <source>
        <dbReference type="ARBA" id="ARBA00022679"/>
    </source>
</evidence>
<dbReference type="Pfam" id="PF00211">
    <property type="entry name" value="Guanylate_cyc"/>
    <property type="match status" value="1"/>
</dbReference>
<keyword evidence="17" id="KW-0175">Coiled coil</keyword>
<dbReference type="FunFam" id="3.30.565.10:FF:000023">
    <property type="entry name" value="PAS domain-containing sensor histidine kinase"/>
    <property type="match status" value="1"/>
</dbReference>
<dbReference type="InterPro" id="IPR036890">
    <property type="entry name" value="HATPase_C_sf"/>
</dbReference>
<feature type="domain" description="Histidine kinase" evidence="20">
    <location>
        <begin position="359"/>
        <end position="579"/>
    </location>
</feature>
<dbReference type="Pfam" id="PF00072">
    <property type="entry name" value="Response_reg"/>
    <property type="match status" value="1"/>
</dbReference>
<dbReference type="SUPFAM" id="SSF55874">
    <property type="entry name" value="ATPase domain of HSP90 chaperone/DNA topoisomerase II/histidine kinase"/>
    <property type="match status" value="1"/>
</dbReference>
<dbReference type="Gene3D" id="3.30.565.10">
    <property type="entry name" value="Histidine kinase-like ATPase, C-terminal domain"/>
    <property type="match status" value="1"/>
</dbReference>
<dbReference type="InterPro" id="IPR004358">
    <property type="entry name" value="Sig_transdc_His_kin-like_C"/>
</dbReference>
<comment type="similarity">
    <text evidence="4">Belongs to the archaeal/bacterial/fungal opsin family.</text>
</comment>
<dbReference type="GO" id="GO:0005524">
    <property type="term" value="F:ATP binding"/>
    <property type="evidence" value="ECO:0007669"/>
    <property type="project" value="UniProtKB-KW"/>
</dbReference>
<dbReference type="Gene3D" id="3.40.50.2300">
    <property type="match status" value="1"/>
</dbReference>
<dbReference type="EMBL" id="JALJOR010000003">
    <property type="protein sequence ID" value="KAK9819755.1"/>
    <property type="molecule type" value="Genomic_DNA"/>
</dbReference>
<dbReference type="SMART" id="SM00044">
    <property type="entry name" value="CYCc"/>
    <property type="match status" value="1"/>
</dbReference>
<dbReference type="PROSITE" id="PS50109">
    <property type="entry name" value="HIS_KIN"/>
    <property type="match status" value="1"/>
</dbReference>
<dbReference type="GO" id="GO:0009927">
    <property type="term" value="F:histidine phosphotransfer kinase activity"/>
    <property type="evidence" value="ECO:0007669"/>
    <property type="project" value="TreeGrafter"/>
</dbReference>
<dbReference type="PROSITE" id="PS50110">
    <property type="entry name" value="RESPONSE_REGULATORY"/>
    <property type="match status" value="1"/>
</dbReference>
<feature type="transmembrane region" description="Helical" evidence="18">
    <location>
        <begin position="177"/>
        <end position="195"/>
    </location>
</feature>
<dbReference type="InterPro" id="IPR036097">
    <property type="entry name" value="HisK_dim/P_sf"/>
</dbReference>
<keyword evidence="9 18" id="KW-0812">Transmembrane</keyword>
<dbReference type="Gene3D" id="3.30.70.1230">
    <property type="entry name" value="Nucleotide cyclase"/>
    <property type="match status" value="1"/>
</dbReference>
<dbReference type="PANTHER" id="PTHR43047:SF72">
    <property type="entry name" value="OSMOSENSING HISTIDINE PROTEIN KINASE SLN1"/>
    <property type="match status" value="1"/>
</dbReference>
<dbReference type="SMART" id="SM01021">
    <property type="entry name" value="Bac_rhodopsin"/>
    <property type="match status" value="1"/>
</dbReference>
<evidence type="ECO:0000256" key="6">
    <source>
        <dbReference type="ARBA" id="ARBA00022475"/>
    </source>
</evidence>
<evidence type="ECO:0000256" key="3">
    <source>
        <dbReference type="ARBA" id="ARBA00004236"/>
    </source>
</evidence>
<sequence length="1232" mass="135252">MFSSGGARNGLNSRTTSARRRTTAELLSQGVVKLQQHPGDEKLLPVPLAPAKRVNVATRDDKRGWKIAVIWSIAATVVVAILPGLIRKLLKDVPSGSHLIEAEVPLLFYQASSAAFFSAMVLNLVSLLFEGTSVKRELALLGMFIKGAACYCDVLISLGLADIYLDTQGHPVVTMRYVQWVVTTPTMIYLLSRISDFSQRKIILALTLNTSTIMCGLAANFIPSPWKWCVIGWSMVTFVAVMKLMGDMINSALAVHSDAEARQGMRAIFYATVVVWLAFPLTWFASALNLADIFWTESLILAANFGAKVLFSSSVMYGNFISIQQRRIMAKEIEENLNRMRMVEDLKHAVKTKEDFMSMVSHELRTPLNGIIGLSEALLQGAQQGRLQEKDARYIKTIKNSSYHLANIINDILDAASLSKGKLTLKIEKVSIGKVVEHCLDIVGQLAKENVAVHKIIDPATPAIEADGSRVLQILYNLMGNALKFTARGSVKLWVRPAAEGKGVLISVQDTGCGVAKEHHEVIFEAFGQGDMSTTRKYGGTGLGLHIVSQMVAAHGGSITLDSEVGKGSTFTVLLPLKAPEDAGSRRNSTVSKRTSVEVTPEIKRKPTVSPKSFSHLPGQKKRHSEVHGSVLILSVDDEPVNHMVIEDLLTRQGYKMHQELDARMALDWIEASDTLPDLILLDCMMPNMSGHEMCKELRKTVPKLVVPVIMLSAKNDEKNVVEGLENGCNDFVSKPVKRAELMARIGAHLKTTEYYLLHALADGGPVDDSAMSILKNILPEHIIEKIQETGLEEGTPNIGQAHQHVVVLFSDIVGFSTISSTMPAKDVFVMLTNLFSSFDRLVDRFGVYKVETIGDGYMIAAGHAETPEMAAMGRPIDRMVGMAKAMLEVIKSFKLPDSTACLQIRIGINCGPAYSGVIGMKCPRYCFLGDTVNMASRMESNGFPMCIHVSHNVVEDMKHSKEQFAPLGERFIKGKGSMLTYLIKFGDWEMALEHFKNGGSPGQSLHETHDDTRSLLKAGVERAASFKKLSEEVDAATKALQDEKKLRRLDEESMKKLQDDLTNAQANLEAERKLVAHIQQELHAVTAQHTATLAQHNASMASMRSKAATPAPSMALAMVPARHGPVLPRHSYSVRMLLEDLGLQNYAPTFETQAVGLGMLLSMSSSELEALGVRVFGHRQAIKEAVVHFVKEILDECEDAAIQEGLLSPHTVRHTPMHAMIEDHQSTLSGY</sequence>
<evidence type="ECO:0000256" key="7">
    <source>
        <dbReference type="ARBA" id="ARBA00022553"/>
    </source>
</evidence>
<comment type="catalytic activity">
    <reaction evidence="1">
        <text>ATP + protein L-histidine = ADP + protein N-phospho-L-histidine.</text>
        <dbReference type="EC" id="2.7.13.3"/>
    </reaction>
</comment>
<dbReference type="CDD" id="cd16922">
    <property type="entry name" value="HATPase_EvgS-ArcB-TorS-like"/>
    <property type="match status" value="1"/>
</dbReference>
<dbReference type="Proteomes" id="UP001489004">
    <property type="component" value="Unassembled WGS sequence"/>
</dbReference>
<dbReference type="SUPFAM" id="SSF55073">
    <property type="entry name" value="Nucleotide cyclase"/>
    <property type="match status" value="1"/>
</dbReference>
<evidence type="ECO:0000313" key="23">
    <source>
        <dbReference type="EMBL" id="KAK9819755.1"/>
    </source>
</evidence>
<evidence type="ECO:0000259" key="21">
    <source>
        <dbReference type="PROSITE" id="PS50110"/>
    </source>
</evidence>
<dbReference type="SMART" id="SM00387">
    <property type="entry name" value="HATPase_c"/>
    <property type="match status" value="1"/>
</dbReference>
<feature type="domain" description="SAM" evidence="19">
    <location>
        <begin position="1134"/>
        <end position="1193"/>
    </location>
</feature>
<evidence type="ECO:0000256" key="14">
    <source>
        <dbReference type="ARBA" id="ARBA00023012"/>
    </source>
</evidence>
<feature type="domain" description="Response regulatory" evidence="21">
    <location>
        <begin position="632"/>
        <end position="750"/>
    </location>
</feature>
<evidence type="ECO:0000259" key="20">
    <source>
        <dbReference type="PROSITE" id="PS50109"/>
    </source>
</evidence>
<dbReference type="InterPro" id="IPR005467">
    <property type="entry name" value="His_kinase_dom"/>
</dbReference>
<evidence type="ECO:0000256" key="2">
    <source>
        <dbReference type="ARBA" id="ARBA00004141"/>
    </source>
</evidence>
<dbReference type="AlphaFoldDB" id="A0AAW1QEA5"/>
<dbReference type="Pfam" id="PF00512">
    <property type="entry name" value="HisKA"/>
    <property type="match status" value="1"/>
</dbReference>
<dbReference type="PROSITE" id="PS50105">
    <property type="entry name" value="SAM_DOMAIN"/>
    <property type="match status" value="1"/>
</dbReference>
<dbReference type="Gene3D" id="1.10.150.50">
    <property type="entry name" value="Transcription Factor, Ets-1"/>
    <property type="match status" value="1"/>
</dbReference>
<dbReference type="CDD" id="cd07302">
    <property type="entry name" value="CHD"/>
    <property type="match status" value="1"/>
</dbReference>